<feature type="region of interest" description="Disordered" evidence="1">
    <location>
        <begin position="248"/>
        <end position="268"/>
    </location>
</feature>
<dbReference type="EMBL" id="LR862148">
    <property type="protein sequence ID" value="CAD1830455.1"/>
    <property type="molecule type" value="Genomic_DNA"/>
</dbReference>
<dbReference type="SUPFAM" id="SSF55811">
    <property type="entry name" value="Nudix"/>
    <property type="match status" value="1"/>
</dbReference>
<dbReference type="AlphaFoldDB" id="A0A6V7PHU7"/>
<dbReference type="Pfam" id="PF00293">
    <property type="entry name" value="NUDIX"/>
    <property type="match status" value="1"/>
</dbReference>
<organism evidence="3">
    <name type="scientific">Ananas comosus var. bracteatus</name>
    <name type="common">red pineapple</name>
    <dbReference type="NCBI Taxonomy" id="296719"/>
    <lineage>
        <taxon>Eukaryota</taxon>
        <taxon>Viridiplantae</taxon>
        <taxon>Streptophyta</taxon>
        <taxon>Embryophyta</taxon>
        <taxon>Tracheophyta</taxon>
        <taxon>Spermatophyta</taxon>
        <taxon>Magnoliopsida</taxon>
        <taxon>Liliopsida</taxon>
        <taxon>Poales</taxon>
        <taxon>Bromeliaceae</taxon>
        <taxon>Bromelioideae</taxon>
        <taxon>Ananas</taxon>
    </lineage>
</organism>
<feature type="region of interest" description="Disordered" evidence="1">
    <location>
        <begin position="110"/>
        <end position="218"/>
    </location>
</feature>
<evidence type="ECO:0000259" key="2">
    <source>
        <dbReference type="Pfam" id="PF00293"/>
    </source>
</evidence>
<proteinExistence type="predicted"/>
<dbReference type="InterPro" id="IPR000086">
    <property type="entry name" value="NUDIX_hydrolase_dom"/>
</dbReference>
<feature type="compositionally biased region" description="Pro residues" evidence="1">
    <location>
        <begin position="159"/>
        <end position="168"/>
    </location>
</feature>
<feature type="compositionally biased region" description="Pro residues" evidence="1">
    <location>
        <begin position="110"/>
        <end position="130"/>
    </location>
</feature>
<feature type="compositionally biased region" description="Low complexity" evidence="1">
    <location>
        <begin position="190"/>
        <end position="209"/>
    </location>
</feature>
<accession>A0A6V7PHU7</accession>
<protein>
    <recommendedName>
        <fullName evidence="2">Nudix hydrolase domain-containing protein</fullName>
    </recommendedName>
</protein>
<reference evidence="3" key="1">
    <citation type="submission" date="2020-07" db="EMBL/GenBank/DDBJ databases">
        <authorList>
            <person name="Lin J."/>
        </authorList>
    </citation>
    <scope>NUCLEOTIDE SEQUENCE</scope>
</reference>
<dbReference type="PANTHER" id="PTHR36395:SF1">
    <property type="entry name" value="RING-H2 ZINC FINGER PROTEIN"/>
    <property type="match status" value="1"/>
</dbReference>
<evidence type="ECO:0000256" key="1">
    <source>
        <dbReference type="SAM" id="MobiDB-lite"/>
    </source>
</evidence>
<dbReference type="Gene3D" id="3.90.79.10">
    <property type="entry name" value="Nucleoside Triphosphate Pyrophosphohydrolase"/>
    <property type="match status" value="1"/>
</dbReference>
<dbReference type="PANTHER" id="PTHR36395">
    <property type="entry name" value="RING-H2 ZINC FINGER PROTEIN"/>
    <property type="match status" value="1"/>
</dbReference>
<feature type="compositionally biased region" description="Low complexity" evidence="1">
    <location>
        <begin position="131"/>
        <end position="143"/>
    </location>
</feature>
<gene>
    <name evidence="3" type="ORF">CB5_LOCUS13666</name>
</gene>
<evidence type="ECO:0000313" key="3">
    <source>
        <dbReference type="EMBL" id="CAD1830455.1"/>
    </source>
</evidence>
<dbReference type="InterPro" id="IPR015797">
    <property type="entry name" value="NUDIX_hydrolase-like_dom_sf"/>
</dbReference>
<feature type="compositionally biased region" description="Pro residues" evidence="1">
    <location>
        <begin position="175"/>
        <end position="189"/>
    </location>
</feature>
<dbReference type="PRINTS" id="PR01217">
    <property type="entry name" value="PRICHEXTENSN"/>
</dbReference>
<feature type="compositionally biased region" description="Pro residues" evidence="1">
    <location>
        <begin position="78"/>
        <end position="92"/>
    </location>
</feature>
<feature type="domain" description="Nudix hydrolase" evidence="2">
    <location>
        <begin position="221"/>
        <end position="327"/>
    </location>
</feature>
<feature type="compositionally biased region" description="Pro residues" evidence="1">
    <location>
        <begin position="52"/>
        <end position="68"/>
    </location>
</feature>
<sequence>MQDSTCWNIHVYYSAINPVHELLLLLQFLFADHHQSNRIFSASWPSRILKHPPSPPPSPTPPPPPCPNAPDLSLRRFSPPPPPPPPHPPPPHLLSLFASSLSFLFLLLKPPLPPPPPPPPPAPPPPPPPLLLVAASSSAAAAASPPPPRCGGGALRRSPSPPRTPSPPTSARASPPAPSPPGASFPAPRPCTTSSSSSPMASPPSSSSPLPHPHPPAPVRTVRVVAVRIRNPGGAILVETRQLLSDGSVRERRRPLSEKMRPGESPEEAAARAVREELGEGAVVRVAEGQCETRVEERESLSYPGLRARYVLHTVEAVAVDGLPKEGNSRPRRQGKGRGIGECGRGSAALLEVDRRRSTLWLIDLWARKFAVSE</sequence>
<name>A0A6V7PHU7_ANACO</name>
<feature type="region of interest" description="Disordered" evidence="1">
    <location>
        <begin position="50"/>
        <end position="92"/>
    </location>
</feature>